<protein>
    <submittedName>
        <fullName evidence="1">Uncharacterized protein</fullName>
    </submittedName>
</protein>
<gene>
    <name evidence="1" type="ORF">Harman_42090</name>
</gene>
<organism evidence="1 2">
    <name type="scientific">Haloarcula mannanilytica</name>
    <dbReference type="NCBI Taxonomy" id="2509225"/>
    <lineage>
        <taxon>Archaea</taxon>
        <taxon>Methanobacteriati</taxon>
        <taxon>Methanobacteriota</taxon>
        <taxon>Stenosarchaea group</taxon>
        <taxon>Halobacteria</taxon>
        <taxon>Halobacteriales</taxon>
        <taxon>Haloarculaceae</taxon>
        <taxon>Haloarcula</taxon>
    </lineage>
</organism>
<keyword evidence="2" id="KW-1185">Reference proteome</keyword>
<accession>A0A4C2ENT4</accession>
<reference evidence="1 2" key="1">
    <citation type="submission" date="2019-02" db="EMBL/GenBank/DDBJ databases">
        <title>Haloarcula mannanilyticum sp. nov., a mannan degrading haloarchaeon isolated from commercial salt.</title>
        <authorList>
            <person name="Enomoto S."/>
            <person name="Shimane Y."/>
            <person name="Kamekura M."/>
            <person name="Ito T."/>
            <person name="Moriya O."/>
            <person name="Ihara K."/>
            <person name="Takahashi-Ando N."/>
            <person name="Fukushima Y."/>
            <person name="Yoshida Y."/>
            <person name="Usama R."/>
            <person name="Takai K."/>
            <person name="Minegishi H."/>
        </authorList>
    </citation>
    <scope>NUCLEOTIDE SEQUENCE [LARGE SCALE GENOMIC DNA]</scope>
    <source>
        <strain evidence="1 2">MD130-1</strain>
    </source>
</reference>
<dbReference type="AlphaFoldDB" id="A0A4C2ENT4"/>
<dbReference type="Proteomes" id="UP000304382">
    <property type="component" value="Unassembled WGS sequence"/>
</dbReference>
<evidence type="ECO:0000313" key="1">
    <source>
        <dbReference type="EMBL" id="GCF16274.1"/>
    </source>
</evidence>
<dbReference type="EMBL" id="BIXZ01000028">
    <property type="protein sequence ID" value="GCF16274.1"/>
    <property type="molecule type" value="Genomic_DNA"/>
</dbReference>
<comment type="caution">
    <text evidence="1">The sequence shown here is derived from an EMBL/GenBank/DDBJ whole genome shotgun (WGS) entry which is preliminary data.</text>
</comment>
<name>A0A4C2ENT4_9EURY</name>
<evidence type="ECO:0000313" key="2">
    <source>
        <dbReference type="Proteomes" id="UP000304382"/>
    </source>
</evidence>
<proteinExistence type="predicted"/>
<sequence length="68" mass="7986">MMTESGLDAASTQDTFCKIDRAFLLVGRDIIWTLDIDVEREADIAHDGFVVVRTECRFFEEDRFERPW</sequence>